<dbReference type="EMBL" id="CP027806">
    <property type="protein sequence ID" value="AXJ02052.1"/>
    <property type="molecule type" value="Genomic_DNA"/>
</dbReference>
<dbReference type="PANTHER" id="PTHR42709">
    <property type="entry name" value="ALKALINE PHOSPHATASE LIKE PROTEIN"/>
    <property type="match status" value="1"/>
</dbReference>
<feature type="transmembrane region" description="Helical" evidence="1">
    <location>
        <begin position="119"/>
        <end position="142"/>
    </location>
</feature>
<dbReference type="PANTHER" id="PTHR42709:SF4">
    <property type="entry name" value="INNER MEMBRANE PROTEIN YQAA"/>
    <property type="match status" value="1"/>
</dbReference>
<dbReference type="AlphaFoldDB" id="A0A345UNK0"/>
<feature type="domain" description="VTT" evidence="2">
    <location>
        <begin position="33"/>
        <end position="129"/>
    </location>
</feature>
<proteinExistence type="predicted"/>
<feature type="transmembrane region" description="Helical" evidence="1">
    <location>
        <begin position="86"/>
        <end position="107"/>
    </location>
</feature>
<keyword evidence="1" id="KW-1133">Transmembrane helix</keyword>
<dbReference type="RefSeq" id="WP_114985186.1">
    <property type="nucleotide sequence ID" value="NZ_CP027806.1"/>
</dbReference>
<dbReference type="KEGG" id="cprv:CYPRO_2814"/>
<reference evidence="3 4" key="1">
    <citation type="submission" date="2018-03" db="EMBL/GenBank/DDBJ databases">
        <title>Phenotypic and genomic properties of Cyclonatronum proteinivorum gen. nov., sp. nov., a haloalkaliphilic bacteroidete from soda lakes possessing Na+-translocating rhodopsin.</title>
        <authorList>
            <person name="Toshchakov S.V."/>
            <person name="Korzhenkov A."/>
            <person name="Samarov N.I."/>
            <person name="Kublanov I.V."/>
            <person name="Muntyan M.S."/>
            <person name="Sorokin D.Y."/>
        </authorList>
    </citation>
    <scope>NUCLEOTIDE SEQUENCE [LARGE SCALE GENOMIC DNA]</scope>
    <source>
        <strain evidence="3 4">Omega</strain>
    </source>
</reference>
<evidence type="ECO:0000256" key="1">
    <source>
        <dbReference type="SAM" id="Phobius"/>
    </source>
</evidence>
<organism evidence="3 4">
    <name type="scientific">Cyclonatronum proteinivorum</name>
    <dbReference type="NCBI Taxonomy" id="1457365"/>
    <lineage>
        <taxon>Bacteria</taxon>
        <taxon>Pseudomonadati</taxon>
        <taxon>Balneolota</taxon>
        <taxon>Balneolia</taxon>
        <taxon>Balneolales</taxon>
        <taxon>Cyclonatronaceae</taxon>
        <taxon>Cyclonatronum</taxon>
    </lineage>
</organism>
<keyword evidence="1" id="KW-0812">Transmembrane</keyword>
<evidence type="ECO:0000313" key="4">
    <source>
        <dbReference type="Proteomes" id="UP000254808"/>
    </source>
</evidence>
<accession>A0A345UNK0</accession>
<keyword evidence="4" id="KW-1185">Reference proteome</keyword>
<dbReference type="InterPro" id="IPR051311">
    <property type="entry name" value="DedA_domain"/>
</dbReference>
<dbReference type="Proteomes" id="UP000254808">
    <property type="component" value="Chromosome"/>
</dbReference>
<dbReference type="InterPro" id="IPR032816">
    <property type="entry name" value="VTT_dom"/>
</dbReference>
<dbReference type="Pfam" id="PF09335">
    <property type="entry name" value="VTT_dom"/>
    <property type="match status" value="1"/>
</dbReference>
<evidence type="ECO:0000259" key="2">
    <source>
        <dbReference type="Pfam" id="PF09335"/>
    </source>
</evidence>
<feature type="transmembrane region" description="Helical" evidence="1">
    <location>
        <begin position="45"/>
        <end position="65"/>
    </location>
</feature>
<protein>
    <submittedName>
        <fullName evidence="3">Membrane protein YqaA, SNARE-associated domain</fullName>
    </submittedName>
</protein>
<name>A0A345UNK0_9BACT</name>
<gene>
    <name evidence="3" type="ORF">CYPRO_2814</name>
</gene>
<dbReference type="OrthoDB" id="9814483at2"/>
<keyword evidence="1" id="KW-0472">Membrane</keyword>
<evidence type="ECO:0000313" key="3">
    <source>
        <dbReference type="EMBL" id="AXJ02052.1"/>
    </source>
</evidence>
<sequence length="143" mass="15902">MTPLFAGIAWPYLGLFATAFAAATILPFSSEAAVVAAMLAGLDPAPILFWASLGNCLACLFNYGLGRLFYHPARKKLRESRYGRISLIWAKKYGMWSMFLSWAPLIGDPLTIVGGLFRLPLLPFILLVFSLRIGRYALIIWIM</sequence>